<feature type="region of interest" description="Disordered" evidence="1">
    <location>
        <begin position="1"/>
        <end position="20"/>
    </location>
</feature>
<feature type="region of interest" description="Disordered" evidence="1">
    <location>
        <begin position="61"/>
        <end position="107"/>
    </location>
</feature>
<dbReference type="OrthoDB" id="3018493at2759"/>
<accession>A0A9P5P8M6</accession>
<dbReference type="AlphaFoldDB" id="A0A9P5P8M6"/>
<dbReference type="EMBL" id="JADNRY010000335">
    <property type="protein sequence ID" value="KAF9058963.1"/>
    <property type="molecule type" value="Genomic_DNA"/>
</dbReference>
<protein>
    <submittedName>
        <fullName evidence="2">Uncharacterized protein</fullName>
    </submittedName>
</protein>
<gene>
    <name evidence="2" type="ORF">BDP27DRAFT_1239744</name>
</gene>
<evidence type="ECO:0000313" key="2">
    <source>
        <dbReference type="EMBL" id="KAF9058963.1"/>
    </source>
</evidence>
<keyword evidence="3" id="KW-1185">Reference proteome</keyword>
<dbReference type="Proteomes" id="UP000772434">
    <property type="component" value="Unassembled WGS sequence"/>
</dbReference>
<evidence type="ECO:0000313" key="3">
    <source>
        <dbReference type="Proteomes" id="UP000772434"/>
    </source>
</evidence>
<comment type="caution">
    <text evidence="2">The sequence shown here is derived from an EMBL/GenBank/DDBJ whole genome shotgun (WGS) entry which is preliminary data.</text>
</comment>
<organism evidence="2 3">
    <name type="scientific">Rhodocollybia butyracea</name>
    <dbReference type="NCBI Taxonomy" id="206335"/>
    <lineage>
        <taxon>Eukaryota</taxon>
        <taxon>Fungi</taxon>
        <taxon>Dikarya</taxon>
        <taxon>Basidiomycota</taxon>
        <taxon>Agaricomycotina</taxon>
        <taxon>Agaricomycetes</taxon>
        <taxon>Agaricomycetidae</taxon>
        <taxon>Agaricales</taxon>
        <taxon>Marasmiineae</taxon>
        <taxon>Omphalotaceae</taxon>
        <taxon>Rhodocollybia</taxon>
    </lineage>
</organism>
<sequence>MAAQSNPLHTARNIVSAPNTNTVPSRLAFHEAHAALRPILAGIQTEDDLGELIDQLHEIRDRGDEERRMETLNDPPIYNPKGRPRTQRLTAAHEGRPRGGGQKSESRYRAEVWGMSSGRSYTAKLPVAAAMWARLGVGQWFQTVTVLVIAAIFW</sequence>
<reference evidence="2" key="1">
    <citation type="submission" date="2020-11" db="EMBL/GenBank/DDBJ databases">
        <authorList>
            <consortium name="DOE Joint Genome Institute"/>
            <person name="Ahrendt S."/>
            <person name="Riley R."/>
            <person name="Andreopoulos W."/>
            <person name="Labutti K."/>
            <person name="Pangilinan J."/>
            <person name="Ruiz-Duenas F.J."/>
            <person name="Barrasa J.M."/>
            <person name="Sanchez-Garcia M."/>
            <person name="Camarero S."/>
            <person name="Miyauchi S."/>
            <person name="Serrano A."/>
            <person name="Linde D."/>
            <person name="Babiker R."/>
            <person name="Drula E."/>
            <person name="Ayuso-Fernandez I."/>
            <person name="Pacheco R."/>
            <person name="Padilla G."/>
            <person name="Ferreira P."/>
            <person name="Barriuso J."/>
            <person name="Kellner H."/>
            <person name="Castanera R."/>
            <person name="Alfaro M."/>
            <person name="Ramirez L."/>
            <person name="Pisabarro A.G."/>
            <person name="Kuo A."/>
            <person name="Tritt A."/>
            <person name="Lipzen A."/>
            <person name="He G."/>
            <person name="Yan M."/>
            <person name="Ng V."/>
            <person name="Cullen D."/>
            <person name="Martin F."/>
            <person name="Rosso M.-N."/>
            <person name="Henrissat B."/>
            <person name="Hibbett D."/>
            <person name="Martinez A.T."/>
            <person name="Grigoriev I.V."/>
        </authorList>
    </citation>
    <scope>NUCLEOTIDE SEQUENCE</scope>
    <source>
        <strain evidence="2">AH 40177</strain>
    </source>
</reference>
<name>A0A9P5P8M6_9AGAR</name>
<evidence type="ECO:0000256" key="1">
    <source>
        <dbReference type="SAM" id="MobiDB-lite"/>
    </source>
</evidence>
<proteinExistence type="predicted"/>
<feature type="compositionally biased region" description="Basic and acidic residues" evidence="1">
    <location>
        <begin position="61"/>
        <end position="71"/>
    </location>
</feature>